<dbReference type="AlphaFoldDB" id="A0A228HMF4"/>
<reference evidence="1" key="2">
    <citation type="submission" date="2017-06" db="EMBL/GenBank/DDBJ databases">
        <authorList>
            <person name="Kim H.J."/>
            <person name="Triplett B.A."/>
        </authorList>
    </citation>
    <scope>NUCLEOTIDE SEQUENCE [LARGE SCALE GENOMIC DNA]</scope>
    <source>
        <strain evidence="1">AU17325</strain>
    </source>
</reference>
<reference evidence="1 3" key="3">
    <citation type="submission" date="2017-08" db="EMBL/GenBank/DDBJ databases">
        <title>WGS of novel Burkholderia cepaca complex species.</title>
        <authorList>
            <person name="Lipuma J."/>
            <person name="Spilker T."/>
        </authorList>
    </citation>
    <scope>NUCLEOTIDE SEQUENCE [LARGE SCALE GENOMIC DNA]</scope>
    <source>
        <strain evidence="1 3">AU17325</strain>
    </source>
</reference>
<dbReference type="OrthoDB" id="9133173at2"/>
<sequence>MQPEHLWNMLVGTTITDSVMSGYATRVGRRPMPQRLKEFLDLRNLPPDRWTDNDRALVESVRGLAKVLMHGPLLQEDVASMGIGLGVSKELMVCLAAFAEPGEASDEDGVRTDHPTQNTRDVMLSNLRVL</sequence>
<accession>A0A6P2M3I5</accession>
<gene>
    <name evidence="2" type="ORF">BLA13014_03400</name>
    <name evidence="1" type="ORF">CFB84_42490</name>
</gene>
<organism evidence="1 3">
    <name type="scientific">Burkholderia aenigmatica</name>
    <dbReference type="NCBI Taxonomy" id="2015348"/>
    <lineage>
        <taxon>Bacteria</taxon>
        <taxon>Pseudomonadati</taxon>
        <taxon>Pseudomonadota</taxon>
        <taxon>Betaproteobacteria</taxon>
        <taxon>Burkholderiales</taxon>
        <taxon>Burkholderiaceae</taxon>
        <taxon>Burkholderia</taxon>
        <taxon>Burkholderia cepacia complex</taxon>
    </lineage>
</organism>
<accession>A0A228HMF4</accession>
<evidence type="ECO:0000313" key="1">
    <source>
        <dbReference type="EMBL" id="OXI31072.1"/>
    </source>
</evidence>
<evidence type="ECO:0000313" key="4">
    <source>
        <dbReference type="Proteomes" id="UP000494261"/>
    </source>
</evidence>
<evidence type="ECO:0000313" key="3">
    <source>
        <dbReference type="Proteomes" id="UP000214600"/>
    </source>
</evidence>
<protein>
    <submittedName>
        <fullName evidence="1">Uncharacterized protein</fullName>
    </submittedName>
</protein>
<dbReference type="Proteomes" id="UP000214600">
    <property type="component" value="Unassembled WGS sequence"/>
</dbReference>
<proteinExistence type="predicted"/>
<evidence type="ECO:0000313" key="2">
    <source>
        <dbReference type="EMBL" id="VWB74560.1"/>
    </source>
</evidence>
<dbReference type="EMBL" id="NKFA01000045">
    <property type="protein sequence ID" value="OXI31072.1"/>
    <property type="molecule type" value="Genomic_DNA"/>
</dbReference>
<dbReference type="RefSeq" id="WP_089454695.1">
    <property type="nucleotide sequence ID" value="NZ_CABVQC010000021.1"/>
</dbReference>
<dbReference type="Proteomes" id="UP000494261">
    <property type="component" value="Unassembled WGS sequence"/>
</dbReference>
<dbReference type="EMBL" id="CABVQC010000021">
    <property type="protein sequence ID" value="VWB74560.1"/>
    <property type="molecule type" value="Genomic_DNA"/>
</dbReference>
<dbReference type="GeneID" id="99665047"/>
<reference evidence="2 4" key="4">
    <citation type="submission" date="2019-09" db="EMBL/GenBank/DDBJ databases">
        <authorList>
            <person name="Depoorter E."/>
        </authorList>
    </citation>
    <scope>NUCLEOTIDE SEQUENCE [LARGE SCALE GENOMIC DNA]</scope>
    <source>
        <strain evidence="2">LMG 13014</strain>
    </source>
</reference>
<reference evidence="3" key="1">
    <citation type="submission" date="2017-06" db="EMBL/GenBank/DDBJ databases">
        <authorList>
            <person name="LiPuma J."/>
            <person name="Spilker T."/>
        </authorList>
    </citation>
    <scope>NUCLEOTIDE SEQUENCE [LARGE SCALE GENOMIC DNA]</scope>
    <source>
        <strain evidence="3">AU17325</strain>
    </source>
</reference>
<name>A0A228HMF4_9BURK</name>